<keyword evidence="4" id="KW-0862">Zinc</keyword>
<dbReference type="GO" id="GO:0005634">
    <property type="term" value="C:nucleus"/>
    <property type="evidence" value="ECO:0007669"/>
    <property type="project" value="UniProtKB-SubCell"/>
</dbReference>
<dbReference type="Gene3D" id="3.30.50.10">
    <property type="entry name" value="Erythroid Transcription Factor GATA-1, subunit A"/>
    <property type="match status" value="1"/>
</dbReference>
<dbReference type="GO" id="GO:0000981">
    <property type="term" value="F:DNA-binding transcription factor activity, RNA polymerase II-specific"/>
    <property type="evidence" value="ECO:0007669"/>
    <property type="project" value="TreeGrafter"/>
</dbReference>
<dbReference type="PROSITE" id="PS51030">
    <property type="entry name" value="NUCLEAR_REC_DBD_2"/>
    <property type="match status" value="1"/>
</dbReference>
<dbReference type="PROSITE" id="PS00031">
    <property type="entry name" value="NUCLEAR_REC_DBD_1"/>
    <property type="match status" value="1"/>
</dbReference>
<dbReference type="CDD" id="cd06916">
    <property type="entry name" value="NR_DBD_like"/>
    <property type="match status" value="1"/>
</dbReference>
<keyword evidence="2" id="KW-0479">Metal-binding</keyword>
<keyword evidence="5" id="KW-0805">Transcription regulation</keyword>
<name>A0A0N5CPP1_THECL</name>
<dbReference type="GO" id="GO:0035259">
    <property type="term" value="F:nuclear glucocorticoid receptor binding"/>
    <property type="evidence" value="ECO:0007669"/>
    <property type="project" value="TreeGrafter"/>
</dbReference>
<dbReference type="PANTHER" id="PTHR24085">
    <property type="entry name" value="NUCLEAR HORMONE RECEPTOR"/>
    <property type="match status" value="1"/>
</dbReference>
<evidence type="ECO:0000256" key="7">
    <source>
        <dbReference type="ARBA" id="ARBA00023163"/>
    </source>
</evidence>
<keyword evidence="8" id="KW-0675">Receptor</keyword>
<evidence type="ECO:0000256" key="4">
    <source>
        <dbReference type="ARBA" id="ARBA00022833"/>
    </source>
</evidence>
<dbReference type="GO" id="GO:0071376">
    <property type="term" value="P:cellular response to corticotropin-releasing hormone stimulus"/>
    <property type="evidence" value="ECO:0007669"/>
    <property type="project" value="TreeGrafter"/>
</dbReference>
<keyword evidence="7" id="KW-0804">Transcription</keyword>
<evidence type="ECO:0000256" key="1">
    <source>
        <dbReference type="ARBA" id="ARBA00004123"/>
    </source>
</evidence>
<evidence type="ECO:0000256" key="8">
    <source>
        <dbReference type="ARBA" id="ARBA00023170"/>
    </source>
</evidence>
<proteinExistence type="predicted"/>
<keyword evidence="6" id="KW-0238">DNA-binding</keyword>
<reference evidence="11" key="1">
    <citation type="submission" date="2017-02" db="UniProtKB">
        <authorList>
            <consortium name="WormBaseParasite"/>
        </authorList>
    </citation>
    <scope>IDENTIFICATION</scope>
</reference>
<evidence type="ECO:0000256" key="5">
    <source>
        <dbReference type="ARBA" id="ARBA00023015"/>
    </source>
</evidence>
<dbReference type="GO" id="GO:0008270">
    <property type="term" value="F:zinc ion binding"/>
    <property type="evidence" value="ECO:0007669"/>
    <property type="project" value="UniProtKB-KW"/>
</dbReference>
<dbReference type="SUPFAM" id="SSF57716">
    <property type="entry name" value="Glucocorticoid receptor-like (DNA-binding domain)"/>
    <property type="match status" value="1"/>
</dbReference>
<dbReference type="FunFam" id="3.30.50.10:FF:000006">
    <property type="entry name" value="Nuclear receptor subfamily 5 group A member"/>
    <property type="match status" value="1"/>
</dbReference>
<dbReference type="InterPro" id="IPR013088">
    <property type="entry name" value="Znf_NHR/GATA"/>
</dbReference>
<dbReference type="GO" id="GO:0005667">
    <property type="term" value="C:transcription regulator complex"/>
    <property type="evidence" value="ECO:0007669"/>
    <property type="project" value="TreeGrafter"/>
</dbReference>
<comment type="subcellular location">
    <subcellularLocation>
        <location evidence="1">Nucleus</location>
    </subcellularLocation>
</comment>
<dbReference type="AlphaFoldDB" id="A0A0N5CPP1"/>
<dbReference type="GO" id="GO:0000978">
    <property type="term" value="F:RNA polymerase II cis-regulatory region sequence-specific DNA binding"/>
    <property type="evidence" value="ECO:0007669"/>
    <property type="project" value="TreeGrafter"/>
</dbReference>
<evidence type="ECO:0000256" key="6">
    <source>
        <dbReference type="ARBA" id="ARBA00023125"/>
    </source>
</evidence>
<dbReference type="Pfam" id="PF00105">
    <property type="entry name" value="zf-C4"/>
    <property type="match status" value="1"/>
</dbReference>
<organism evidence="11">
    <name type="scientific">Thelazia callipaeda</name>
    <name type="common">Oriental eyeworm</name>
    <name type="synonym">Parasitic nematode</name>
    <dbReference type="NCBI Taxonomy" id="103827"/>
    <lineage>
        <taxon>Eukaryota</taxon>
        <taxon>Metazoa</taxon>
        <taxon>Ecdysozoa</taxon>
        <taxon>Nematoda</taxon>
        <taxon>Chromadorea</taxon>
        <taxon>Rhabditida</taxon>
        <taxon>Spirurina</taxon>
        <taxon>Spiruromorpha</taxon>
        <taxon>Thelazioidea</taxon>
        <taxon>Thelaziidae</taxon>
        <taxon>Thelazia</taxon>
    </lineage>
</organism>
<dbReference type="InterPro" id="IPR001628">
    <property type="entry name" value="Znf_hrmn_rcpt"/>
</dbReference>
<evidence type="ECO:0000259" key="10">
    <source>
        <dbReference type="PROSITE" id="PS51030"/>
    </source>
</evidence>
<dbReference type="WBParaSite" id="TCLT_0000218901-mRNA-1">
    <property type="protein sequence ID" value="TCLT_0000218901-mRNA-1"/>
    <property type="gene ID" value="TCLT_0000218901"/>
</dbReference>
<dbReference type="PANTHER" id="PTHR24085:SF9">
    <property type="match status" value="1"/>
</dbReference>
<evidence type="ECO:0000313" key="11">
    <source>
        <dbReference type="WBParaSite" id="TCLT_0000218901-mRNA-1"/>
    </source>
</evidence>
<protein>
    <submittedName>
        <fullName evidence="11">Nuclear receptor domain-containing protein</fullName>
    </submittedName>
</protein>
<evidence type="ECO:0000256" key="2">
    <source>
        <dbReference type="ARBA" id="ARBA00022723"/>
    </source>
</evidence>
<feature type="domain" description="Nuclear receptor" evidence="10">
    <location>
        <begin position="42"/>
        <end position="117"/>
    </location>
</feature>
<dbReference type="SMART" id="SM00399">
    <property type="entry name" value="ZnF_C4"/>
    <property type="match status" value="1"/>
</dbReference>
<accession>A0A0N5CPP1</accession>
<keyword evidence="9" id="KW-0539">Nucleus</keyword>
<evidence type="ECO:0000256" key="3">
    <source>
        <dbReference type="ARBA" id="ARBA00022771"/>
    </source>
</evidence>
<keyword evidence="3" id="KW-0863">Zinc-finger</keyword>
<dbReference type="PRINTS" id="PR00047">
    <property type="entry name" value="STROIDFINGER"/>
</dbReference>
<sequence>LYGAYFCFRFFSCFKSPRKKFCNYFTTTEQLNTADLSANQDDNLCSVCGDRSSGNHYGVRSCEGCKGFFRRTVQRNFNYTCYKQGACKINLKTRSKCQRCRLTKCLKVGMRQESVRLERIRRKNLNDNKEDEDYEEIAELKQTVVQAYQKAFPPTLKIENRADAVEQMHVFLSNIPYLAEIHENDRDILMNTATEIALVVID</sequence>
<evidence type="ECO:0000256" key="9">
    <source>
        <dbReference type="ARBA" id="ARBA00023242"/>
    </source>
</evidence>